<dbReference type="Proteomes" id="UP000032304">
    <property type="component" value="Chromosome 10"/>
</dbReference>
<dbReference type="PANTHER" id="PTHR34570:SF7">
    <property type="entry name" value="GENOME ASSEMBLY, CHROMOSOME: A08"/>
    <property type="match status" value="1"/>
</dbReference>
<protein>
    <submittedName>
        <fullName evidence="1">Uncharacterized protein</fullName>
    </submittedName>
</protein>
<dbReference type="Gramene" id="KJB67394">
    <property type="protein sequence ID" value="KJB67394"/>
    <property type="gene ID" value="B456_010G188500"/>
</dbReference>
<accession>A0A0D2UF53</accession>
<reference evidence="2 4" key="2">
    <citation type="journal article" date="2019" name="Genome Biol. Evol.">
        <title>Insights into the evolution of the New World diploid cottons (Gossypium, subgenus Houzingenia) based on genome sequencing.</title>
        <authorList>
            <person name="Grover C.E."/>
            <person name="Arick M.A. 2nd"/>
            <person name="Thrash A."/>
            <person name="Conover J.L."/>
            <person name="Sanders W.S."/>
            <person name="Peterson D.G."/>
            <person name="Frelichowski J.E."/>
            <person name="Scheffler J.A."/>
            <person name="Scheffler B.E."/>
            <person name="Wendel J.F."/>
        </authorList>
    </citation>
    <scope>NUCLEOTIDE SEQUENCE [LARGE SCALE GENOMIC DNA]</scope>
    <source>
        <strain evidence="2">8</strain>
        <tissue evidence="2">Leaf</tissue>
    </source>
</reference>
<reference evidence="1 3" key="1">
    <citation type="journal article" date="2012" name="Nature">
        <title>Repeated polyploidization of Gossypium genomes and the evolution of spinnable cotton fibres.</title>
        <authorList>
            <person name="Paterson A.H."/>
            <person name="Wendel J.F."/>
            <person name="Gundlach H."/>
            <person name="Guo H."/>
            <person name="Jenkins J."/>
            <person name="Jin D."/>
            <person name="Llewellyn D."/>
            <person name="Showmaker K.C."/>
            <person name="Shu S."/>
            <person name="Udall J."/>
            <person name="Yoo M.J."/>
            <person name="Byers R."/>
            <person name="Chen W."/>
            <person name="Doron-Faigenboim A."/>
            <person name="Duke M.V."/>
            <person name="Gong L."/>
            <person name="Grimwood J."/>
            <person name="Grover C."/>
            <person name="Grupp K."/>
            <person name="Hu G."/>
            <person name="Lee T.H."/>
            <person name="Li J."/>
            <person name="Lin L."/>
            <person name="Liu T."/>
            <person name="Marler B.S."/>
            <person name="Page J.T."/>
            <person name="Roberts A.W."/>
            <person name="Romanel E."/>
            <person name="Sanders W.S."/>
            <person name="Szadkowski E."/>
            <person name="Tan X."/>
            <person name="Tang H."/>
            <person name="Xu C."/>
            <person name="Wang J."/>
            <person name="Wang Z."/>
            <person name="Zhang D."/>
            <person name="Zhang L."/>
            <person name="Ashrafi H."/>
            <person name="Bedon F."/>
            <person name="Bowers J.E."/>
            <person name="Brubaker C.L."/>
            <person name="Chee P.W."/>
            <person name="Das S."/>
            <person name="Gingle A.R."/>
            <person name="Haigler C.H."/>
            <person name="Harker D."/>
            <person name="Hoffmann L.V."/>
            <person name="Hovav R."/>
            <person name="Jones D.C."/>
            <person name="Lemke C."/>
            <person name="Mansoor S."/>
            <person name="ur Rahman M."/>
            <person name="Rainville L.N."/>
            <person name="Rambani A."/>
            <person name="Reddy U.K."/>
            <person name="Rong J.K."/>
            <person name="Saranga Y."/>
            <person name="Scheffler B.E."/>
            <person name="Scheffler J.A."/>
            <person name="Stelly D.M."/>
            <person name="Triplett B.A."/>
            <person name="Van Deynze A."/>
            <person name="Vaslin M.F."/>
            <person name="Waghmare V.N."/>
            <person name="Walford S.A."/>
            <person name="Wright R.J."/>
            <person name="Zaki E.A."/>
            <person name="Zhang T."/>
            <person name="Dennis E.S."/>
            <person name="Mayer K.F."/>
            <person name="Peterson D.G."/>
            <person name="Rokhsar D.S."/>
            <person name="Wang X."/>
            <person name="Schmutz J."/>
        </authorList>
    </citation>
    <scope>NUCLEOTIDE SEQUENCE [LARGE SCALE GENOMIC DNA]</scope>
</reference>
<dbReference type="OMA" id="FRQLERM"/>
<reference evidence="2" key="3">
    <citation type="submission" date="2020-04" db="EMBL/GenBank/DDBJ databases">
        <authorList>
            <person name="Grover C.E."/>
            <person name="Arick M.A. II"/>
            <person name="Thrash A."/>
            <person name="Conover J.L."/>
            <person name="Sanders W.S."/>
            <person name="Peterson D.G."/>
            <person name="Scheffler J.A."/>
            <person name="Scheffler B.E."/>
            <person name="Wendel J.F."/>
        </authorList>
    </citation>
    <scope>NUCLEOTIDE SEQUENCE</scope>
    <source>
        <strain evidence="2">8</strain>
        <tissue evidence="2">Leaf</tissue>
    </source>
</reference>
<dbReference type="PANTHER" id="PTHR34570">
    <property type="entry name" value="OS03G0593100 PROTEIN"/>
    <property type="match status" value="1"/>
</dbReference>
<dbReference type="eggNOG" id="ENOG502S9C6">
    <property type="taxonomic scope" value="Eukaryota"/>
</dbReference>
<evidence type="ECO:0000313" key="4">
    <source>
        <dbReference type="Proteomes" id="UP000593578"/>
    </source>
</evidence>
<keyword evidence="3" id="KW-1185">Reference proteome</keyword>
<dbReference type="Proteomes" id="UP000593578">
    <property type="component" value="Unassembled WGS sequence"/>
</dbReference>
<sequence>MGRESMNDPIVTQSSIALLQERFRQLERMKEMREERELLRKLAEPKQCNNPTCYEPSGLLFFHLLTTPRPRSPPSPPPRQVPNMLSLWSGLRSGANWPPPPSSTFGYMETPLFGLLPTTTVTGKYSPTLHVSLNKSQDSDYNDDIDTSLHL</sequence>
<evidence type="ECO:0000313" key="3">
    <source>
        <dbReference type="Proteomes" id="UP000032304"/>
    </source>
</evidence>
<proteinExistence type="predicted"/>
<dbReference type="EMBL" id="JABEZZ010000010">
    <property type="protein sequence ID" value="MBA0598350.1"/>
    <property type="molecule type" value="Genomic_DNA"/>
</dbReference>
<evidence type="ECO:0000313" key="2">
    <source>
        <dbReference type="EMBL" id="MBA0598350.1"/>
    </source>
</evidence>
<organism evidence="1 3">
    <name type="scientific">Gossypium raimondii</name>
    <name type="common">Peruvian cotton</name>
    <name type="synonym">Gossypium klotzschianum subsp. raimondii</name>
    <dbReference type="NCBI Taxonomy" id="29730"/>
    <lineage>
        <taxon>Eukaryota</taxon>
        <taxon>Viridiplantae</taxon>
        <taxon>Streptophyta</taxon>
        <taxon>Embryophyta</taxon>
        <taxon>Tracheophyta</taxon>
        <taxon>Spermatophyta</taxon>
        <taxon>Magnoliopsida</taxon>
        <taxon>eudicotyledons</taxon>
        <taxon>Gunneridae</taxon>
        <taxon>Pentapetalae</taxon>
        <taxon>rosids</taxon>
        <taxon>malvids</taxon>
        <taxon>Malvales</taxon>
        <taxon>Malvaceae</taxon>
        <taxon>Malvoideae</taxon>
        <taxon>Gossypium</taxon>
    </lineage>
</organism>
<gene>
    <name evidence="1" type="ORF">B456_010G188500</name>
    <name evidence="2" type="ORF">Gorai_008116</name>
</gene>
<name>A0A0D2UF53_GOSRA</name>
<evidence type="ECO:0000313" key="1">
    <source>
        <dbReference type="EMBL" id="KJB67394.1"/>
    </source>
</evidence>
<dbReference type="EMBL" id="CM001749">
    <property type="protein sequence ID" value="KJB67394.1"/>
    <property type="molecule type" value="Genomic_DNA"/>
</dbReference>
<dbReference type="AlphaFoldDB" id="A0A0D2UF53"/>